<reference evidence="1 2" key="1">
    <citation type="journal article" date="2011" name="J. Bacteriol.">
        <title>Complete genome sequence of the plant pathogen Ralstonia solanacearum strain Po82.</title>
        <authorList>
            <person name="Xu J."/>
            <person name="Zheng H.J."/>
            <person name="Liu L."/>
            <person name="Pan Z.C."/>
            <person name="Prior P."/>
            <person name="Tang B."/>
            <person name="Xu J.S."/>
            <person name="Zhang H."/>
            <person name="Tian Q."/>
            <person name="Zhang L.Q."/>
            <person name="Feng J."/>
        </authorList>
    </citation>
    <scope>NUCLEOTIDE SEQUENCE [LARGE SCALE GENOMIC DNA]</scope>
    <source>
        <strain evidence="1 2">Po82</strain>
    </source>
</reference>
<organism evidence="1 2">
    <name type="scientific">Ralstonia solanacearum (strain Po82)</name>
    <dbReference type="NCBI Taxonomy" id="1031711"/>
    <lineage>
        <taxon>Bacteria</taxon>
        <taxon>Pseudomonadati</taxon>
        <taxon>Pseudomonadota</taxon>
        <taxon>Betaproteobacteria</taxon>
        <taxon>Burkholderiales</taxon>
        <taxon>Burkholderiaceae</taxon>
        <taxon>Ralstonia</taxon>
        <taxon>Ralstonia solanacearum species complex</taxon>
    </lineage>
</organism>
<accession>F6FYK2</accession>
<dbReference type="PATRIC" id="fig|1031711.3.peg.764"/>
<evidence type="ECO:0000313" key="1">
    <source>
        <dbReference type="EMBL" id="AEG68087.1"/>
    </source>
</evidence>
<dbReference type="EMBL" id="CP002819">
    <property type="protein sequence ID" value="AEG68087.1"/>
    <property type="molecule type" value="Genomic_DNA"/>
</dbReference>
<dbReference type="KEGG" id="rsn:RSPO_c00785"/>
<gene>
    <name evidence="1" type="ordered locus">RSPO_c00785</name>
</gene>
<name>F6FYK2_RALS8</name>
<evidence type="ECO:0000313" key="2">
    <source>
        <dbReference type="Proteomes" id="UP000007953"/>
    </source>
</evidence>
<dbReference type="HOGENOM" id="CLU_3188150_0_0_4"/>
<protein>
    <submittedName>
        <fullName evidence="1">Uncharacterized protein</fullName>
    </submittedName>
</protein>
<dbReference type="Proteomes" id="UP000007953">
    <property type="component" value="Chromosome"/>
</dbReference>
<dbReference type="AlphaFoldDB" id="F6FYK2"/>
<proteinExistence type="predicted"/>
<sequence>MRHRIPCCKDAGRDVRRGATVSNDCALFAGLESPGIAEVHRQIQYF</sequence>